<reference evidence="3 4" key="1">
    <citation type="submission" date="2018-03" db="EMBL/GenBank/DDBJ databases">
        <title>Genomic Encyclopedia of Type Strains, Phase III (KMG-III): the genomes of soil and plant-associated and newly described type strains.</title>
        <authorList>
            <person name="Whitman W."/>
        </authorList>
    </citation>
    <scope>NUCLEOTIDE SEQUENCE [LARGE SCALE GENOMIC DNA]</scope>
    <source>
        <strain evidence="3 4">CGMCC 1.12484</strain>
    </source>
</reference>
<keyword evidence="1" id="KW-0560">Oxidoreductase</keyword>
<comment type="caution">
    <text evidence="3">The sequence shown here is derived from an EMBL/GenBank/DDBJ whole genome shotgun (WGS) entry which is preliminary data.</text>
</comment>
<evidence type="ECO:0000256" key="1">
    <source>
        <dbReference type="ARBA" id="ARBA00023002"/>
    </source>
</evidence>
<dbReference type="Gene3D" id="3.40.50.720">
    <property type="entry name" value="NAD(P)-binding Rossmann-like Domain"/>
    <property type="match status" value="1"/>
</dbReference>
<dbReference type="Proteomes" id="UP000237983">
    <property type="component" value="Unassembled WGS sequence"/>
</dbReference>
<sequence length="217" mass="22455">MTHIGFIGSGHIGSQLARLAVAGGHTVTMSNSRGPETLTELVAELGANATAGTVRDAAANGEIVVVTVPLAGIPSVPADLLAGKVVIDTNNYYFERDGHIESLDSASTTVSQLLQDHLPQSSVVKAFNNITFGDLTADATPAGTPNRRALPIAGESAEAKATVASLINGFGFDVLDAGSLADSWRFERDMPSYGVRTNLDELVEALAAAERTARPAA</sequence>
<dbReference type="PANTHER" id="PTHR14239">
    <property type="entry name" value="DUDULIN-RELATED"/>
    <property type="match status" value="1"/>
</dbReference>
<accession>A0A2T0VH65</accession>
<dbReference type="InterPro" id="IPR051267">
    <property type="entry name" value="STEAP_metalloreductase"/>
</dbReference>
<evidence type="ECO:0000259" key="2">
    <source>
        <dbReference type="Pfam" id="PF03807"/>
    </source>
</evidence>
<dbReference type="EMBL" id="PVTL01000002">
    <property type="protein sequence ID" value="PRY69552.1"/>
    <property type="molecule type" value="Genomic_DNA"/>
</dbReference>
<dbReference type="OrthoDB" id="1523398at2"/>
<protein>
    <recommendedName>
        <fullName evidence="2">Pyrroline-5-carboxylate reductase catalytic N-terminal domain-containing protein</fullName>
    </recommendedName>
</protein>
<evidence type="ECO:0000313" key="4">
    <source>
        <dbReference type="Proteomes" id="UP000237983"/>
    </source>
</evidence>
<dbReference type="InterPro" id="IPR036291">
    <property type="entry name" value="NAD(P)-bd_dom_sf"/>
</dbReference>
<proteinExistence type="predicted"/>
<dbReference type="Pfam" id="PF03807">
    <property type="entry name" value="F420_oxidored"/>
    <property type="match status" value="1"/>
</dbReference>
<dbReference type="PANTHER" id="PTHR14239:SF10">
    <property type="entry name" value="REDUCTASE"/>
    <property type="match status" value="1"/>
</dbReference>
<dbReference type="AlphaFoldDB" id="A0A2T0VH65"/>
<gene>
    <name evidence="3" type="ORF">B0I08_102228</name>
</gene>
<dbReference type="RefSeq" id="WP_106210425.1">
    <property type="nucleotide sequence ID" value="NZ_PVTL01000002.1"/>
</dbReference>
<dbReference type="SUPFAM" id="SSF51735">
    <property type="entry name" value="NAD(P)-binding Rossmann-fold domains"/>
    <property type="match status" value="1"/>
</dbReference>
<organism evidence="3 4">
    <name type="scientific">Glaciihabitans tibetensis</name>
    <dbReference type="NCBI Taxonomy" id="1266600"/>
    <lineage>
        <taxon>Bacteria</taxon>
        <taxon>Bacillati</taxon>
        <taxon>Actinomycetota</taxon>
        <taxon>Actinomycetes</taxon>
        <taxon>Micrococcales</taxon>
        <taxon>Microbacteriaceae</taxon>
        <taxon>Glaciihabitans</taxon>
    </lineage>
</organism>
<feature type="domain" description="Pyrroline-5-carboxylate reductase catalytic N-terminal" evidence="2">
    <location>
        <begin position="4"/>
        <end position="92"/>
    </location>
</feature>
<keyword evidence="4" id="KW-1185">Reference proteome</keyword>
<evidence type="ECO:0000313" key="3">
    <source>
        <dbReference type="EMBL" id="PRY69552.1"/>
    </source>
</evidence>
<dbReference type="InterPro" id="IPR028939">
    <property type="entry name" value="P5C_Rdtase_cat_N"/>
</dbReference>
<name>A0A2T0VH65_9MICO</name>
<dbReference type="GO" id="GO:0016491">
    <property type="term" value="F:oxidoreductase activity"/>
    <property type="evidence" value="ECO:0007669"/>
    <property type="project" value="UniProtKB-KW"/>
</dbReference>